<feature type="transmembrane region" description="Helical" evidence="7">
    <location>
        <begin position="85"/>
        <end position="103"/>
    </location>
</feature>
<keyword evidence="5 7" id="KW-1133">Transmembrane helix</keyword>
<feature type="transmembrane region" description="Helical" evidence="7">
    <location>
        <begin position="329"/>
        <end position="353"/>
    </location>
</feature>
<keyword evidence="4 7" id="KW-0812">Transmembrane</keyword>
<feature type="transmembrane region" description="Helical" evidence="7">
    <location>
        <begin position="29"/>
        <end position="49"/>
    </location>
</feature>
<feature type="transmembrane region" description="Helical" evidence="7">
    <location>
        <begin position="359"/>
        <end position="378"/>
    </location>
</feature>
<dbReference type="Gene3D" id="1.20.1530.20">
    <property type="match status" value="1"/>
</dbReference>
<dbReference type="InterPro" id="IPR036291">
    <property type="entry name" value="NAD(P)-bd_dom_sf"/>
</dbReference>
<evidence type="ECO:0000256" key="7">
    <source>
        <dbReference type="SAM" id="Phobius"/>
    </source>
</evidence>
<organism evidence="10 11">
    <name type="scientific">Candidatus Zambryskibacteria bacterium CG22_combo_CG10-13_8_21_14_all_42_17</name>
    <dbReference type="NCBI Taxonomy" id="1975118"/>
    <lineage>
        <taxon>Bacteria</taxon>
        <taxon>Candidatus Zambryskiibacteriota</taxon>
    </lineage>
</organism>
<dbReference type="EMBL" id="PCST01000003">
    <property type="protein sequence ID" value="PIP56009.1"/>
    <property type="molecule type" value="Genomic_DNA"/>
</dbReference>
<evidence type="ECO:0000256" key="2">
    <source>
        <dbReference type="ARBA" id="ARBA00005551"/>
    </source>
</evidence>
<dbReference type="GO" id="GO:0006813">
    <property type="term" value="P:potassium ion transport"/>
    <property type="evidence" value="ECO:0007669"/>
    <property type="project" value="InterPro"/>
</dbReference>
<accession>A0A2H0BEK3</accession>
<feature type="domain" description="Cation/H+ exchanger transmembrane" evidence="8">
    <location>
        <begin position="11"/>
        <end position="373"/>
    </location>
</feature>
<evidence type="ECO:0000313" key="11">
    <source>
        <dbReference type="Proteomes" id="UP000229794"/>
    </source>
</evidence>
<feature type="transmembrane region" description="Helical" evidence="7">
    <location>
        <begin position="295"/>
        <end position="317"/>
    </location>
</feature>
<dbReference type="GO" id="GO:0015297">
    <property type="term" value="F:antiporter activity"/>
    <property type="evidence" value="ECO:0007669"/>
    <property type="project" value="InterPro"/>
</dbReference>
<gene>
    <name evidence="10" type="ORF">COX06_00135</name>
</gene>
<dbReference type="PANTHER" id="PTHR42751:SF3">
    <property type="entry name" value="SODIUM_GLUTAMATE SYMPORTER"/>
    <property type="match status" value="1"/>
</dbReference>
<dbReference type="Gene3D" id="3.40.50.720">
    <property type="entry name" value="NAD(P)-binding Rossmann-like Domain"/>
    <property type="match status" value="1"/>
</dbReference>
<dbReference type="GO" id="GO:0016020">
    <property type="term" value="C:membrane"/>
    <property type="evidence" value="ECO:0007669"/>
    <property type="project" value="UniProtKB-SubCell"/>
</dbReference>
<dbReference type="GO" id="GO:1902600">
    <property type="term" value="P:proton transmembrane transport"/>
    <property type="evidence" value="ECO:0007669"/>
    <property type="project" value="InterPro"/>
</dbReference>
<comment type="similarity">
    <text evidence="2">Belongs to the monovalent cation:proton antiporter 2 (CPA2) transporter (TC 2.A.37) family.</text>
</comment>
<evidence type="ECO:0000259" key="9">
    <source>
        <dbReference type="Pfam" id="PF02254"/>
    </source>
</evidence>
<evidence type="ECO:0000256" key="6">
    <source>
        <dbReference type="ARBA" id="ARBA00023136"/>
    </source>
</evidence>
<keyword evidence="3" id="KW-0813">Transport</keyword>
<comment type="subcellular location">
    <subcellularLocation>
        <location evidence="1">Membrane</location>
        <topology evidence="1">Multi-pass membrane protein</topology>
    </subcellularLocation>
</comment>
<dbReference type="Pfam" id="PF00999">
    <property type="entry name" value="Na_H_Exchanger"/>
    <property type="match status" value="1"/>
</dbReference>
<dbReference type="InterPro" id="IPR003148">
    <property type="entry name" value="RCK_N"/>
</dbReference>
<evidence type="ECO:0000259" key="8">
    <source>
        <dbReference type="Pfam" id="PF00999"/>
    </source>
</evidence>
<evidence type="ECO:0000256" key="1">
    <source>
        <dbReference type="ARBA" id="ARBA00004141"/>
    </source>
</evidence>
<dbReference type="InterPro" id="IPR038770">
    <property type="entry name" value="Na+/solute_symporter_sf"/>
</dbReference>
<feature type="domain" description="RCK N-terminal" evidence="9">
    <location>
        <begin position="414"/>
        <end position="528"/>
    </location>
</feature>
<proteinExistence type="inferred from homology"/>
<comment type="caution">
    <text evidence="10">The sequence shown here is derived from an EMBL/GenBank/DDBJ whole genome shotgun (WGS) entry which is preliminary data.</text>
</comment>
<feature type="transmembrane region" description="Helical" evidence="7">
    <location>
        <begin position="115"/>
        <end position="133"/>
    </location>
</feature>
<feature type="transmembrane region" description="Helical" evidence="7">
    <location>
        <begin position="55"/>
        <end position="73"/>
    </location>
</feature>
<dbReference type="PANTHER" id="PTHR42751">
    <property type="entry name" value="SODIUM/HYDROGEN EXCHANGER FAMILY/TRKA DOMAIN PROTEIN"/>
    <property type="match status" value="1"/>
</dbReference>
<dbReference type="Pfam" id="PF02254">
    <property type="entry name" value="TrkA_N"/>
    <property type="match status" value="1"/>
</dbReference>
<sequence length="565" mass="62350">MTLFTEISLIIVIATIISLIVKYFKQPLIVGYIATGVIVGPYVFDILQAHDEIELFSKIGIAILLFIVGLTLNPDVMREVGKVSFITGIGQVLFTSVIGYFIIRSLGFEMIPATYVAVALTFSSTIIITKLLSDRGDIGKLYGKISVGFLLVQDIIATILLLVVTILGATNFNSFNSVSNTALNEIMMLLGKGTIAAVFLYFISKYILPGVARFVASSQEVLFIFALAWGLGMSALFSSIGFSIEIGALIAGITLAASPFAYEIAARLKPLRDFFIMLFFVLLGSQLIIGQFSALIGVAIILSLFVLIGNPLIVIILMNLMGYRTRSAFMAGLTVAQISEFSLILIALAYSFGHVSIEVLSLVTLVGVITIIGSTYLIEQADCIYPFLKPVLRLITFRKSQMKESDTNDSFDMVIFGYDRVGHYFVETAEKMTNNYMVVDYNPSSIERAKSRGIPHRFGDAEDIDFLNDMNLSKARLLISTIPDFRTNFLLVHHYRESNANGVFITISHNISDSQALYKAGASYVVMPHYLGAFYAAQLIEKHGFSREAYDEEKNVHLQSLIYKV</sequence>
<evidence type="ECO:0000313" key="10">
    <source>
        <dbReference type="EMBL" id="PIP56009.1"/>
    </source>
</evidence>
<evidence type="ECO:0000256" key="4">
    <source>
        <dbReference type="ARBA" id="ARBA00022692"/>
    </source>
</evidence>
<protein>
    <submittedName>
        <fullName evidence="10">Sodium:proton exchanger</fullName>
    </submittedName>
</protein>
<dbReference type="Proteomes" id="UP000229794">
    <property type="component" value="Unassembled WGS sequence"/>
</dbReference>
<feature type="transmembrane region" description="Helical" evidence="7">
    <location>
        <begin position="271"/>
        <end position="289"/>
    </location>
</feature>
<feature type="transmembrane region" description="Helical" evidence="7">
    <location>
        <begin position="246"/>
        <end position="264"/>
    </location>
</feature>
<reference evidence="10 11" key="1">
    <citation type="submission" date="2017-09" db="EMBL/GenBank/DDBJ databases">
        <title>Depth-based differentiation of microbial function through sediment-hosted aquifers and enrichment of novel symbionts in the deep terrestrial subsurface.</title>
        <authorList>
            <person name="Probst A.J."/>
            <person name="Ladd B."/>
            <person name="Jarett J.K."/>
            <person name="Geller-Mcgrath D.E."/>
            <person name="Sieber C.M."/>
            <person name="Emerson J.B."/>
            <person name="Anantharaman K."/>
            <person name="Thomas B.C."/>
            <person name="Malmstrom R."/>
            <person name="Stieglmeier M."/>
            <person name="Klingl A."/>
            <person name="Woyke T."/>
            <person name="Ryan C.M."/>
            <person name="Banfield J.F."/>
        </authorList>
    </citation>
    <scope>NUCLEOTIDE SEQUENCE [LARGE SCALE GENOMIC DNA]</scope>
    <source>
        <strain evidence="10">CG22_combo_CG10-13_8_21_14_all_42_17</strain>
    </source>
</reference>
<feature type="transmembrane region" description="Helical" evidence="7">
    <location>
        <begin position="145"/>
        <end position="169"/>
    </location>
</feature>
<evidence type="ECO:0000256" key="3">
    <source>
        <dbReference type="ARBA" id="ARBA00022448"/>
    </source>
</evidence>
<keyword evidence="6 7" id="KW-0472">Membrane</keyword>
<feature type="transmembrane region" description="Helical" evidence="7">
    <location>
        <begin position="189"/>
        <end position="208"/>
    </location>
</feature>
<feature type="transmembrane region" description="Helical" evidence="7">
    <location>
        <begin position="6"/>
        <end position="24"/>
    </location>
</feature>
<dbReference type="InterPro" id="IPR006153">
    <property type="entry name" value="Cation/H_exchanger_TM"/>
</dbReference>
<name>A0A2H0BEK3_9BACT</name>
<dbReference type="AlphaFoldDB" id="A0A2H0BEK3"/>
<dbReference type="SUPFAM" id="SSF51735">
    <property type="entry name" value="NAD(P)-binding Rossmann-fold domains"/>
    <property type="match status" value="1"/>
</dbReference>
<evidence type="ECO:0000256" key="5">
    <source>
        <dbReference type="ARBA" id="ARBA00022989"/>
    </source>
</evidence>